<gene>
    <name evidence="1" type="ORF">KP78_29170</name>
</gene>
<reference evidence="1 2" key="1">
    <citation type="submission" date="2015-01" db="EMBL/GenBank/DDBJ databases">
        <title>Genome sequencing of Jeotgalibacillus soli.</title>
        <authorList>
            <person name="Goh K.M."/>
            <person name="Chan K.-G."/>
            <person name="Yaakop A.S."/>
            <person name="Ee R."/>
            <person name="Gan H.M."/>
            <person name="Chan C.S."/>
        </authorList>
    </citation>
    <scope>NUCLEOTIDE SEQUENCE [LARGE SCALE GENOMIC DNA]</scope>
    <source>
        <strain evidence="1 2">P9</strain>
    </source>
</reference>
<comment type="caution">
    <text evidence="1">The sequence shown here is derived from an EMBL/GenBank/DDBJ whole genome shotgun (WGS) entry which is preliminary data.</text>
</comment>
<keyword evidence="2" id="KW-1185">Reference proteome</keyword>
<organism evidence="1 2">
    <name type="scientific">Jeotgalibacillus soli</name>
    <dbReference type="NCBI Taxonomy" id="889306"/>
    <lineage>
        <taxon>Bacteria</taxon>
        <taxon>Bacillati</taxon>
        <taxon>Bacillota</taxon>
        <taxon>Bacilli</taxon>
        <taxon>Bacillales</taxon>
        <taxon>Caryophanaceae</taxon>
        <taxon>Jeotgalibacillus</taxon>
    </lineage>
</organism>
<accession>A0A0C2VMZ4</accession>
<dbReference type="EMBL" id="JXRP01000018">
    <property type="protein sequence ID" value="KIL45373.1"/>
    <property type="molecule type" value="Genomic_DNA"/>
</dbReference>
<dbReference type="Proteomes" id="UP000031938">
    <property type="component" value="Unassembled WGS sequence"/>
</dbReference>
<evidence type="ECO:0000313" key="1">
    <source>
        <dbReference type="EMBL" id="KIL45373.1"/>
    </source>
</evidence>
<dbReference type="AlphaFoldDB" id="A0A0C2VMZ4"/>
<dbReference type="PATRIC" id="fig|889306.3.peg.2930"/>
<proteinExistence type="predicted"/>
<evidence type="ECO:0000313" key="2">
    <source>
        <dbReference type="Proteomes" id="UP000031938"/>
    </source>
</evidence>
<sequence>MKIKVKSWRMLTVQDKIFILEAVSQRSRSKIPLKTVS</sequence>
<name>A0A0C2VMZ4_9BACL</name>
<protein>
    <submittedName>
        <fullName evidence="1">Uncharacterized protein</fullName>
    </submittedName>
</protein>